<evidence type="ECO:0000256" key="1">
    <source>
        <dbReference type="SAM" id="MobiDB-lite"/>
    </source>
</evidence>
<protein>
    <submittedName>
        <fullName evidence="2">Uncharacterized protein</fullName>
    </submittedName>
</protein>
<evidence type="ECO:0000313" key="2">
    <source>
        <dbReference type="EMBL" id="CEH17852.1"/>
    </source>
</evidence>
<evidence type="ECO:0000313" key="3">
    <source>
        <dbReference type="Proteomes" id="UP000054845"/>
    </source>
</evidence>
<dbReference type="Proteomes" id="UP000054845">
    <property type="component" value="Unassembled WGS sequence"/>
</dbReference>
<accession>A0A0P1BNC4</accession>
<name>A0A0P1BNC4_9BASI</name>
<feature type="region of interest" description="Disordered" evidence="1">
    <location>
        <begin position="83"/>
        <end position="103"/>
    </location>
</feature>
<keyword evidence="3" id="KW-1185">Reference proteome</keyword>
<dbReference type="AlphaFoldDB" id="A0A0P1BNC4"/>
<organism evidence="2 3">
    <name type="scientific">Ceraceosorus bombacis</name>
    <dbReference type="NCBI Taxonomy" id="401625"/>
    <lineage>
        <taxon>Eukaryota</taxon>
        <taxon>Fungi</taxon>
        <taxon>Dikarya</taxon>
        <taxon>Basidiomycota</taxon>
        <taxon>Ustilaginomycotina</taxon>
        <taxon>Exobasidiomycetes</taxon>
        <taxon>Ceraceosorales</taxon>
        <taxon>Ceraceosoraceae</taxon>
        <taxon>Ceraceosorus</taxon>
    </lineage>
</organism>
<dbReference type="EMBL" id="CCYA01000265">
    <property type="protein sequence ID" value="CEH17852.1"/>
    <property type="molecule type" value="Genomic_DNA"/>
</dbReference>
<proteinExistence type="predicted"/>
<sequence>MQRTHQKCPPTPSLTPHHSLLPNGHFYLPSCMSHFIVARLGTHVHLVRNRRTHCAHFDGACVWRRPGSNSSAPVMGLLIAFGGSRREGEGNGPSPCTSARTRDESRGCKAKGVCLVPLRRTTRGTKVLESISCDKLDGEDGRVRACARARWYGTGADRCTMTWRHLRASSLPRRGKSTLRWWRRNKK</sequence>
<reference evidence="3" key="1">
    <citation type="submission" date="2014-09" db="EMBL/GenBank/DDBJ databases">
        <authorList>
            <person name="Sharma Rahul"/>
            <person name="Thines Marco"/>
        </authorList>
    </citation>
    <scope>NUCLEOTIDE SEQUENCE [LARGE SCALE GENOMIC DNA]</scope>
</reference>